<evidence type="ECO:0000259" key="4">
    <source>
        <dbReference type="Pfam" id="PF13439"/>
    </source>
</evidence>
<keyword evidence="1" id="KW-0328">Glycosyltransferase</keyword>
<evidence type="ECO:0000313" key="5">
    <source>
        <dbReference type="EMBL" id="CAE0837107.1"/>
    </source>
</evidence>
<protein>
    <recommendedName>
        <fullName evidence="6">Glycosyl transferase family 1 domain-containing protein</fullName>
    </recommendedName>
</protein>
<dbReference type="CDD" id="cd03814">
    <property type="entry name" value="GT4-like"/>
    <property type="match status" value="1"/>
</dbReference>
<keyword evidence="2" id="KW-0812">Transmembrane</keyword>
<gene>
    <name evidence="5" type="ORF">EGYM00163_LOCUS48476</name>
</gene>
<evidence type="ECO:0008006" key="6">
    <source>
        <dbReference type="Google" id="ProtNLM"/>
    </source>
</evidence>
<feature type="transmembrane region" description="Helical" evidence="2">
    <location>
        <begin position="6"/>
        <end position="24"/>
    </location>
</feature>
<dbReference type="EMBL" id="HBJA01140648">
    <property type="protein sequence ID" value="CAE0837107.1"/>
    <property type="molecule type" value="Transcribed_RNA"/>
</dbReference>
<dbReference type="Pfam" id="PF00534">
    <property type="entry name" value="Glycos_transf_1"/>
    <property type="match status" value="1"/>
</dbReference>
<sequence length="986" mass="110951">MALAAFTLLGSVVTTVFLLLRGSFRKPPTSPKKVDIEGEDLERQFTTFTRSPCDSMRIAVCTIRSQFKETFFRALRIAFLIASVFVACQAVVMTCILFLGSREPVAVQRGTRGNSSVMHNQVPGSEWVIDPLPESAFRSSVRRVAVVTDVYLPKMDGVTKLTTYAVQHHMNEGREVLLLVPQLQLYGYSESDFIPRPTKDTPRSRRGKITLVPVPSLPLVQEETRLPIPGLGYSQLVEFKPDLLHMFNPCQMGFTAALYARMHPDIPVIANYQTDVPGLIHSLGFDLFNIPSEMMWKYTRWVHNSAGLNLVATSGKAKTLEARGFTNVAIWDRGINTTRFSPSLRTRAMRQRMLGDLPDDTLVVLYVGRLAPEKTIHLAAGVTKLKGVRLVIVGDGPQRQSLDQLFGGQATFMGMLVGEELAEAYASADIFGFTGTNEVAANVLKEAQASGLPTLAPDSGGIGELIKDGETGFVYQPTVEDFQNKVKWFLDNKDRLKAFSRNARLFAENRSWTVVMEEMERYYEMATDATRQRNLQVLANHWSGHMRATGWAPGFSYWFHTVDHVFFVLSGIVILVFMLLLARQFASMKNGYAKVQVDLVHFGPCRRRANKTNKMMCCLVCSVLLGRLICLLANALVPITNGPFERLTTPKDRHQDLVLSTKTVSRAVPKNSETDVVMCAVKPTCVNRVVVELVILNLNPRRIFILAPASACPTFQTYDQRVTCIPDDEVLPGVSISTISEFLQRVHGRIGSTQFRGRSVPGWYLQQFVKIGVALKVPDLSKHYLIWDSDMLMTKEYKMFTEDGRVRQHSGGFFIRQYASFYRLTGQTVLHSHDWSSFVVHHAVVYKPYMLELIKALSKPNPSATWAGPASGSLVNTTTAGPNAFVWRILENIASSDISIGFSEYTSYASWVLHHHPETVYVEKNKLWSRYPPLRMMPKPWSEDCCPTREQVDETWDTTNLEFMGWELGHLPYCKYNAVQFQAHYP</sequence>
<dbReference type="Pfam" id="PF13439">
    <property type="entry name" value="Glyco_transf_4"/>
    <property type="match status" value="1"/>
</dbReference>
<feature type="transmembrane region" description="Helical" evidence="2">
    <location>
        <begin position="565"/>
        <end position="582"/>
    </location>
</feature>
<evidence type="ECO:0000256" key="1">
    <source>
        <dbReference type="ARBA" id="ARBA00022676"/>
    </source>
</evidence>
<feature type="domain" description="Glycosyltransferase subfamily 4-like N-terminal" evidence="4">
    <location>
        <begin position="201"/>
        <end position="339"/>
    </location>
</feature>
<dbReference type="PANTHER" id="PTHR45947">
    <property type="entry name" value="SULFOQUINOVOSYL TRANSFERASE SQD2"/>
    <property type="match status" value="1"/>
</dbReference>
<keyword evidence="1" id="KW-0808">Transferase</keyword>
<evidence type="ECO:0000259" key="3">
    <source>
        <dbReference type="Pfam" id="PF00534"/>
    </source>
</evidence>
<dbReference type="Gene3D" id="3.40.50.2000">
    <property type="entry name" value="Glycogen Phosphorylase B"/>
    <property type="match status" value="2"/>
</dbReference>
<evidence type="ECO:0000256" key="2">
    <source>
        <dbReference type="SAM" id="Phobius"/>
    </source>
</evidence>
<dbReference type="InterPro" id="IPR028098">
    <property type="entry name" value="Glyco_trans_4-like_N"/>
</dbReference>
<dbReference type="InterPro" id="IPR050194">
    <property type="entry name" value="Glycosyltransferase_grp1"/>
</dbReference>
<feature type="transmembrane region" description="Helical" evidence="2">
    <location>
        <begin position="74"/>
        <end position="99"/>
    </location>
</feature>
<dbReference type="InterPro" id="IPR045499">
    <property type="entry name" value="DUF6492"/>
</dbReference>
<keyword evidence="2" id="KW-1133">Transmembrane helix</keyword>
<dbReference type="GO" id="GO:0016757">
    <property type="term" value="F:glycosyltransferase activity"/>
    <property type="evidence" value="ECO:0007669"/>
    <property type="project" value="UniProtKB-KW"/>
</dbReference>
<dbReference type="AlphaFoldDB" id="A0A7S4GHA3"/>
<feature type="domain" description="Glycosyl transferase family 1" evidence="3">
    <location>
        <begin position="357"/>
        <end position="504"/>
    </location>
</feature>
<keyword evidence="2" id="KW-0472">Membrane</keyword>
<organism evidence="5">
    <name type="scientific">Eutreptiella gymnastica</name>
    <dbReference type="NCBI Taxonomy" id="73025"/>
    <lineage>
        <taxon>Eukaryota</taxon>
        <taxon>Discoba</taxon>
        <taxon>Euglenozoa</taxon>
        <taxon>Euglenida</taxon>
        <taxon>Spirocuta</taxon>
        <taxon>Euglenophyceae</taxon>
        <taxon>Eutreptiales</taxon>
        <taxon>Eutreptiaceae</taxon>
        <taxon>Eutreptiella</taxon>
    </lineage>
</organism>
<reference evidence="5" key="1">
    <citation type="submission" date="2021-01" db="EMBL/GenBank/DDBJ databases">
        <authorList>
            <person name="Corre E."/>
            <person name="Pelletier E."/>
            <person name="Niang G."/>
            <person name="Scheremetjew M."/>
            <person name="Finn R."/>
            <person name="Kale V."/>
            <person name="Holt S."/>
            <person name="Cochrane G."/>
            <person name="Meng A."/>
            <person name="Brown T."/>
            <person name="Cohen L."/>
        </authorList>
    </citation>
    <scope>NUCLEOTIDE SEQUENCE</scope>
    <source>
        <strain evidence="5">CCMP1594</strain>
    </source>
</reference>
<name>A0A7S4GHA3_9EUGL</name>
<feature type="transmembrane region" description="Helical" evidence="2">
    <location>
        <begin position="616"/>
        <end position="637"/>
    </location>
</feature>
<dbReference type="InterPro" id="IPR001296">
    <property type="entry name" value="Glyco_trans_1"/>
</dbReference>
<dbReference type="Pfam" id="PF20102">
    <property type="entry name" value="DUF6492"/>
    <property type="match status" value="1"/>
</dbReference>
<dbReference type="PANTHER" id="PTHR45947:SF3">
    <property type="entry name" value="SULFOQUINOVOSYL TRANSFERASE SQD2"/>
    <property type="match status" value="1"/>
</dbReference>
<dbReference type="SUPFAM" id="SSF53756">
    <property type="entry name" value="UDP-Glycosyltransferase/glycogen phosphorylase"/>
    <property type="match status" value="1"/>
</dbReference>
<proteinExistence type="predicted"/>
<accession>A0A7S4GHA3</accession>